<dbReference type="PANTHER" id="PTHR24320">
    <property type="entry name" value="RETINOL DEHYDROGENASE"/>
    <property type="match status" value="1"/>
</dbReference>
<dbReference type="InterPro" id="IPR036291">
    <property type="entry name" value="NAD(P)-bd_dom_sf"/>
</dbReference>
<evidence type="ECO:0000313" key="4">
    <source>
        <dbReference type="EMBL" id="KAG4426054.1"/>
    </source>
</evidence>
<dbReference type="PRINTS" id="PR00081">
    <property type="entry name" value="GDHRDH"/>
</dbReference>
<dbReference type="Pfam" id="PF00106">
    <property type="entry name" value="adh_short"/>
    <property type="match status" value="1"/>
</dbReference>
<dbReference type="Proteomes" id="UP000664132">
    <property type="component" value="Unassembled WGS sequence"/>
</dbReference>
<comment type="caution">
    <text evidence="4">The sequence shown here is derived from an EMBL/GenBank/DDBJ whole genome shotgun (WGS) entry which is preliminary data.</text>
</comment>
<dbReference type="OrthoDB" id="542013at2759"/>
<keyword evidence="3" id="KW-0560">Oxidoreductase</keyword>
<dbReference type="InterPro" id="IPR002347">
    <property type="entry name" value="SDR_fam"/>
</dbReference>
<evidence type="ECO:0000256" key="1">
    <source>
        <dbReference type="ARBA" id="ARBA00006484"/>
    </source>
</evidence>
<gene>
    <name evidence="4" type="ORF">IFR04_000761</name>
</gene>
<dbReference type="AlphaFoldDB" id="A0A8H8BW93"/>
<dbReference type="PANTHER" id="PTHR24320:SF282">
    <property type="entry name" value="WW DOMAIN-CONTAINING OXIDOREDUCTASE"/>
    <property type="match status" value="1"/>
</dbReference>
<evidence type="ECO:0000256" key="3">
    <source>
        <dbReference type="ARBA" id="ARBA00023002"/>
    </source>
</evidence>
<protein>
    <recommendedName>
        <fullName evidence="6">NAD(P)-binding protein</fullName>
    </recommendedName>
</protein>
<accession>A0A8H8BW93</accession>
<dbReference type="EMBL" id="JAFJYH010000005">
    <property type="protein sequence ID" value="KAG4426054.1"/>
    <property type="molecule type" value="Genomic_DNA"/>
</dbReference>
<comment type="similarity">
    <text evidence="1">Belongs to the short-chain dehydrogenases/reductases (SDR) family.</text>
</comment>
<sequence>MAPFSKRFSADQIPDLSEKVFVITGGATGIGYETTLALLHHNAKVYIASRSQSKFDEVLVKVKTILKASQLDNLRFLKLDLSSIRDCARAATRFLETEERLDCVVANAALSIMPCVLSPDGYEIQFATNHLGHYAFISHLLPLVQHTSIKYNEARVVVVASHAHAMYTPTSVDFDDLTIPKENDMTQVKDIPANTLAPSSQTSSTIGSSTFGSDNSPGIPWWIKIASKALVSITSVSPQAGALTSLMLATDPDIVREGIMGKYFDVGPLGGKFFYGFSFEAEERLSVLARDDEEGGKLMAWSEEVIKTLL</sequence>
<dbReference type="SUPFAM" id="SSF51735">
    <property type="entry name" value="NAD(P)-binding Rossmann-fold domains"/>
    <property type="match status" value="1"/>
</dbReference>
<keyword evidence="2" id="KW-0521">NADP</keyword>
<evidence type="ECO:0008006" key="6">
    <source>
        <dbReference type="Google" id="ProtNLM"/>
    </source>
</evidence>
<evidence type="ECO:0000256" key="2">
    <source>
        <dbReference type="ARBA" id="ARBA00022857"/>
    </source>
</evidence>
<evidence type="ECO:0000313" key="5">
    <source>
        <dbReference type="Proteomes" id="UP000664132"/>
    </source>
</evidence>
<dbReference type="Gene3D" id="3.40.50.720">
    <property type="entry name" value="NAD(P)-binding Rossmann-like Domain"/>
    <property type="match status" value="1"/>
</dbReference>
<organism evidence="4 5">
    <name type="scientific">Cadophora malorum</name>
    <dbReference type="NCBI Taxonomy" id="108018"/>
    <lineage>
        <taxon>Eukaryota</taxon>
        <taxon>Fungi</taxon>
        <taxon>Dikarya</taxon>
        <taxon>Ascomycota</taxon>
        <taxon>Pezizomycotina</taxon>
        <taxon>Leotiomycetes</taxon>
        <taxon>Helotiales</taxon>
        <taxon>Ploettnerulaceae</taxon>
        <taxon>Cadophora</taxon>
    </lineage>
</organism>
<keyword evidence="5" id="KW-1185">Reference proteome</keyword>
<dbReference type="GO" id="GO:0016491">
    <property type="term" value="F:oxidoreductase activity"/>
    <property type="evidence" value="ECO:0007669"/>
    <property type="project" value="UniProtKB-KW"/>
</dbReference>
<name>A0A8H8BW93_9HELO</name>
<reference evidence="4" key="1">
    <citation type="submission" date="2021-02" db="EMBL/GenBank/DDBJ databases">
        <title>Genome sequence Cadophora malorum strain M34.</title>
        <authorList>
            <person name="Stefanovic E."/>
            <person name="Vu D."/>
            <person name="Scully C."/>
            <person name="Dijksterhuis J."/>
            <person name="Roader J."/>
            <person name="Houbraken J."/>
        </authorList>
    </citation>
    <scope>NUCLEOTIDE SEQUENCE</scope>
    <source>
        <strain evidence="4">M34</strain>
    </source>
</reference>
<proteinExistence type="inferred from homology"/>